<dbReference type="RefSeq" id="WP_209768289.1">
    <property type="nucleotide sequence ID" value="NZ_JAGINP010000014.1"/>
</dbReference>
<comment type="caution">
    <text evidence="1">The sequence shown here is derived from an EMBL/GenBank/DDBJ whole genome shotgun (WGS) entry which is preliminary data.</text>
</comment>
<dbReference type="InterPro" id="IPR029033">
    <property type="entry name" value="His_PPase_superfam"/>
</dbReference>
<dbReference type="InterPro" id="IPR050275">
    <property type="entry name" value="PGM_Phosphatase"/>
</dbReference>
<dbReference type="EMBL" id="JAGINP010000014">
    <property type="protein sequence ID" value="MBP2294228.1"/>
    <property type="molecule type" value="Genomic_DNA"/>
</dbReference>
<sequence length="214" mass="23149">MTILYLVRHADHDWIGRGIAGRMDTSLNDTGRQQAERLGRWFARERAAGLWAGGQQVTGLWASPLPRTQQTAEPIARALGLPIQTADALLEVEFGAWTGRDFPDLDADPAWRQWNGARSLARAPGGETTLEVQARMVGFLNRLCADDPGGIHVLVSHGDAIRAALAYYLGVPIDLFLRIEVSPASISVLAIDGWTPKVLRLNGSSDDGSMAPAS</sequence>
<keyword evidence="2" id="KW-1185">Reference proteome</keyword>
<proteinExistence type="predicted"/>
<dbReference type="GO" id="GO:0004619">
    <property type="term" value="F:phosphoglycerate mutase activity"/>
    <property type="evidence" value="ECO:0007669"/>
    <property type="project" value="UniProtKB-EC"/>
</dbReference>
<dbReference type="Proteomes" id="UP000781958">
    <property type="component" value="Unassembled WGS sequence"/>
</dbReference>
<dbReference type="InterPro" id="IPR013078">
    <property type="entry name" value="His_Pase_superF_clade-1"/>
</dbReference>
<evidence type="ECO:0000313" key="1">
    <source>
        <dbReference type="EMBL" id="MBP2294228.1"/>
    </source>
</evidence>
<reference evidence="1 2" key="1">
    <citation type="submission" date="2021-03" db="EMBL/GenBank/DDBJ databases">
        <title>Genomic Encyclopedia of Type Strains, Phase III (KMG-III): the genomes of soil and plant-associated and newly described type strains.</title>
        <authorList>
            <person name="Whitman W."/>
        </authorList>
    </citation>
    <scope>NUCLEOTIDE SEQUENCE [LARGE SCALE GENOMIC DNA]</scope>
    <source>
        <strain evidence="1 2">IMMIB AFH-6</strain>
    </source>
</reference>
<dbReference type="SUPFAM" id="SSF53254">
    <property type="entry name" value="Phosphoglycerate mutase-like"/>
    <property type="match status" value="1"/>
</dbReference>
<dbReference type="PANTHER" id="PTHR48100:SF59">
    <property type="entry name" value="ADENOSYLCOBALAMIN_ALPHA-RIBAZOLE PHOSPHATASE"/>
    <property type="match status" value="1"/>
</dbReference>
<name>A0ABS4SNU2_9PROT</name>
<keyword evidence="1" id="KW-0413">Isomerase</keyword>
<accession>A0ABS4SNU2</accession>
<protein>
    <submittedName>
        <fullName evidence="1">Phosphoglycerate mutase</fullName>
        <ecNumber evidence="1">5.4.2.12</ecNumber>
    </submittedName>
</protein>
<dbReference type="SMART" id="SM00855">
    <property type="entry name" value="PGAM"/>
    <property type="match status" value="1"/>
</dbReference>
<dbReference type="Gene3D" id="3.40.50.1240">
    <property type="entry name" value="Phosphoglycerate mutase-like"/>
    <property type="match status" value="1"/>
</dbReference>
<dbReference type="PIRSF" id="PIRSF000709">
    <property type="entry name" value="6PFK_2-Ptase"/>
    <property type="match status" value="1"/>
</dbReference>
<evidence type="ECO:0000313" key="2">
    <source>
        <dbReference type="Proteomes" id="UP000781958"/>
    </source>
</evidence>
<dbReference type="CDD" id="cd07067">
    <property type="entry name" value="HP_PGM_like"/>
    <property type="match status" value="1"/>
</dbReference>
<dbReference type="EC" id="5.4.2.12" evidence="1"/>
<dbReference type="PANTHER" id="PTHR48100">
    <property type="entry name" value="BROAD-SPECIFICITY PHOSPHATASE YOR283W-RELATED"/>
    <property type="match status" value="1"/>
</dbReference>
<dbReference type="Pfam" id="PF00300">
    <property type="entry name" value="His_Phos_1"/>
    <property type="match status" value="1"/>
</dbReference>
<gene>
    <name evidence="1" type="ORF">J2851_004014</name>
</gene>
<organism evidence="1 2">
    <name type="scientific">Azospirillum rugosum</name>
    <dbReference type="NCBI Taxonomy" id="416170"/>
    <lineage>
        <taxon>Bacteria</taxon>
        <taxon>Pseudomonadati</taxon>
        <taxon>Pseudomonadota</taxon>
        <taxon>Alphaproteobacteria</taxon>
        <taxon>Rhodospirillales</taxon>
        <taxon>Azospirillaceae</taxon>
        <taxon>Azospirillum</taxon>
    </lineage>
</organism>